<name>A0A2P6AUR5_9GAMM</name>
<comment type="caution">
    <text evidence="7">Lacks conserved residue(s) required for the propagation of feature annotation.</text>
</comment>
<keyword evidence="6 7" id="KW-0961">Cell wall biogenesis/degradation</keyword>
<keyword evidence="5 7" id="KW-0131">Cell cycle</keyword>
<evidence type="ECO:0000256" key="4">
    <source>
        <dbReference type="ARBA" id="ARBA00022984"/>
    </source>
</evidence>
<dbReference type="AlphaFoldDB" id="A0A2P6AUR5"/>
<dbReference type="EMBL" id="PTQZ01000014">
    <property type="protein sequence ID" value="PQA50948.1"/>
    <property type="molecule type" value="Genomic_DNA"/>
</dbReference>
<dbReference type="SUPFAM" id="SSF53244">
    <property type="entry name" value="MurD-like peptide ligases, peptide-binding domain"/>
    <property type="match status" value="1"/>
</dbReference>
<evidence type="ECO:0000313" key="12">
    <source>
        <dbReference type="EMBL" id="PQA50948.1"/>
    </source>
</evidence>
<dbReference type="RefSeq" id="WP_105191113.1">
    <property type="nucleotide sequence ID" value="NZ_PTQZ01000014.1"/>
</dbReference>
<dbReference type="Pfam" id="PF01225">
    <property type="entry name" value="Mur_ligase"/>
    <property type="match status" value="1"/>
</dbReference>
<keyword evidence="2 7" id="KW-0132">Cell division</keyword>
<dbReference type="NCBIfam" id="NF001126">
    <property type="entry name" value="PRK00139.1-4"/>
    <property type="match status" value="1"/>
</dbReference>
<dbReference type="InterPro" id="IPR005761">
    <property type="entry name" value="UDP-N-AcMur-Glu-dNH2Pim_ligase"/>
</dbReference>
<gene>
    <name evidence="7" type="primary">murE</name>
    <name evidence="12" type="ORF">C5O18_01515</name>
</gene>
<feature type="binding site" evidence="7">
    <location>
        <begin position="112"/>
        <end position="118"/>
    </location>
    <ligand>
        <name>ATP</name>
        <dbReference type="ChEBI" id="CHEBI:30616"/>
    </ligand>
</feature>
<comment type="pathway">
    <text evidence="7 8">Cell wall biogenesis; peptidoglycan biosynthesis.</text>
</comment>
<keyword evidence="7" id="KW-0067">ATP-binding</keyword>
<keyword evidence="4 7" id="KW-0573">Peptidoglycan synthesis</keyword>
<dbReference type="GO" id="GO:0009252">
    <property type="term" value="P:peptidoglycan biosynthetic process"/>
    <property type="evidence" value="ECO:0007669"/>
    <property type="project" value="UniProtKB-UniRule"/>
</dbReference>
<evidence type="ECO:0000256" key="5">
    <source>
        <dbReference type="ARBA" id="ARBA00023306"/>
    </source>
</evidence>
<feature type="binding site" evidence="7">
    <location>
        <position position="384"/>
    </location>
    <ligand>
        <name>meso-2,6-diaminopimelate</name>
        <dbReference type="ChEBI" id="CHEBI:57791"/>
    </ligand>
</feature>
<protein>
    <recommendedName>
        <fullName evidence="7">UDP-N-acetylmuramoyl-L-alanyl-D-glutamate--2,6-diaminopimelate ligase</fullName>
        <ecNumber evidence="7">6.3.2.13</ecNumber>
    </recommendedName>
    <alternativeName>
        <fullName evidence="7">Meso-A2pm-adding enzyme</fullName>
    </alternativeName>
    <alternativeName>
        <fullName evidence="7">Meso-diaminopimelate-adding enzyme</fullName>
    </alternativeName>
    <alternativeName>
        <fullName evidence="7">UDP-MurNAc-L-Ala-D-Glu:meso-diaminopimelate ligase</fullName>
    </alternativeName>
    <alternativeName>
        <fullName evidence="7">UDP-MurNAc-tripeptide synthetase</fullName>
    </alternativeName>
    <alternativeName>
        <fullName evidence="7">UDP-N-acetylmuramyl-tripeptide synthetase</fullName>
    </alternativeName>
</protein>
<evidence type="ECO:0000256" key="6">
    <source>
        <dbReference type="ARBA" id="ARBA00023316"/>
    </source>
</evidence>
<feature type="binding site" evidence="7">
    <location>
        <begin position="408"/>
        <end position="411"/>
    </location>
    <ligand>
        <name>meso-2,6-diaminopimelate</name>
        <dbReference type="ChEBI" id="CHEBI:57791"/>
    </ligand>
</feature>
<feature type="binding site" evidence="7">
    <location>
        <position position="189"/>
    </location>
    <ligand>
        <name>UDP-N-acetyl-alpha-D-muramoyl-L-alanyl-D-glutamate</name>
        <dbReference type="ChEBI" id="CHEBI:83900"/>
    </ligand>
</feature>
<feature type="domain" description="Mur ligase C-terminal" evidence="10">
    <location>
        <begin position="335"/>
        <end position="461"/>
    </location>
</feature>
<dbReference type="Gene3D" id="3.40.1390.10">
    <property type="entry name" value="MurE/MurF, N-terminal domain"/>
    <property type="match status" value="1"/>
</dbReference>
<comment type="PTM">
    <text evidence="7">Carboxylation is probably crucial for Mg(2+) binding and, consequently, for the gamma-phosphate positioning of ATP.</text>
</comment>
<feature type="domain" description="Mur ligase N-terminal catalytic" evidence="9">
    <location>
        <begin position="20"/>
        <end position="98"/>
    </location>
</feature>
<comment type="similarity">
    <text evidence="1 7">Belongs to the MurCDEF family. MurE subfamily.</text>
</comment>
<dbReference type="NCBIfam" id="NF001124">
    <property type="entry name" value="PRK00139.1-2"/>
    <property type="match status" value="1"/>
</dbReference>
<feature type="binding site" evidence="7">
    <location>
        <position position="187"/>
    </location>
    <ligand>
        <name>UDP-N-acetyl-alpha-D-muramoyl-L-alanyl-D-glutamate</name>
        <dbReference type="ChEBI" id="CHEBI:83900"/>
    </ligand>
</feature>
<dbReference type="GO" id="GO:0008765">
    <property type="term" value="F:UDP-N-acetylmuramoylalanyl-D-glutamate-2,6-diaminopimelate ligase activity"/>
    <property type="evidence" value="ECO:0007669"/>
    <property type="project" value="UniProtKB-UniRule"/>
</dbReference>
<dbReference type="OrthoDB" id="9800958at2"/>
<dbReference type="InterPro" id="IPR004101">
    <property type="entry name" value="Mur_ligase_C"/>
</dbReference>
<dbReference type="Proteomes" id="UP000243900">
    <property type="component" value="Unassembled WGS sequence"/>
</dbReference>
<proteinExistence type="inferred from homology"/>
<keyword evidence="7" id="KW-0963">Cytoplasm</keyword>
<dbReference type="PANTHER" id="PTHR23135:SF4">
    <property type="entry name" value="UDP-N-ACETYLMURAMOYL-L-ALANYL-D-GLUTAMATE--2,6-DIAMINOPIMELATE LIGASE MURE HOMOLOG, CHLOROPLASTIC"/>
    <property type="match status" value="1"/>
</dbReference>
<evidence type="ECO:0000259" key="9">
    <source>
        <dbReference type="Pfam" id="PF01225"/>
    </source>
</evidence>
<dbReference type="GO" id="GO:0008360">
    <property type="term" value="P:regulation of cell shape"/>
    <property type="evidence" value="ECO:0007669"/>
    <property type="project" value="UniProtKB-KW"/>
</dbReference>
<comment type="function">
    <text evidence="7">Catalyzes the addition of meso-diaminopimelic acid to the nucleotide precursor UDP-N-acetylmuramoyl-L-alanyl-D-glutamate (UMAG) in the biosynthesis of bacterial cell-wall peptidoglycan.</text>
</comment>
<organism evidence="12 13">
    <name type="scientific">Amnimonas aquatica</name>
    <dbReference type="NCBI Taxonomy" id="2094561"/>
    <lineage>
        <taxon>Bacteria</taxon>
        <taxon>Pseudomonadati</taxon>
        <taxon>Pseudomonadota</taxon>
        <taxon>Gammaproteobacteria</taxon>
        <taxon>Moraxellales</taxon>
        <taxon>Moraxellaceae</taxon>
        <taxon>Amnimonas</taxon>
    </lineage>
</organism>
<dbReference type="InterPro" id="IPR036615">
    <property type="entry name" value="Mur_ligase_C_dom_sf"/>
</dbReference>
<dbReference type="PANTHER" id="PTHR23135">
    <property type="entry name" value="MUR LIGASE FAMILY MEMBER"/>
    <property type="match status" value="1"/>
</dbReference>
<dbReference type="NCBIfam" id="TIGR01085">
    <property type="entry name" value="murE"/>
    <property type="match status" value="1"/>
</dbReference>
<keyword evidence="7" id="KW-0460">Magnesium</keyword>
<dbReference type="InterPro" id="IPR035911">
    <property type="entry name" value="MurE/MurF_N"/>
</dbReference>
<dbReference type="SUPFAM" id="SSF53623">
    <property type="entry name" value="MurD-like peptide ligases, catalytic domain"/>
    <property type="match status" value="1"/>
</dbReference>
<feature type="binding site" evidence="7">
    <location>
        <begin position="154"/>
        <end position="155"/>
    </location>
    <ligand>
        <name>UDP-N-acetyl-alpha-D-muramoyl-L-alanyl-D-glutamate</name>
        <dbReference type="ChEBI" id="CHEBI:83900"/>
    </ligand>
</feature>
<feature type="binding site" evidence="7">
    <location>
        <position position="27"/>
    </location>
    <ligand>
        <name>UDP-N-acetyl-alpha-D-muramoyl-L-alanyl-D-glutamate</name>
        <dbReference type="ChEBI" id="CHEBI:83900"/>
    </ligand>
</feature>
<dbReference type="GO" id="GO:0051301">
    <property type="term" value="P:cell division"/>
    <property type="evidence" value="ECO:0007669"/>
    <property type="project" value="UniProtKB-KW"/>
</dbReference>
<dbReference type="InterPro" id="IPR000713">
    <property type="entry name" value="Mur_ligase_N"/>
</dbReference>
<comment type="cofactor">
    <cofactor evidence="7">
        <name>Mg(2+)</name>
        <dbReference type="ChEBI" id="CHEBI:18420"/>
    </cofactor>
</comment>
<keyword evidence="7" id="KW-0547">Nucleotide-binding</keyword>
<comment type="catalytic activity">
    <reaction evidence="7">
        <text>UDP-N-acetyl-alpha-D-muramoyl-L-alanyl-D-glutamate + meso-2,6-diaminopimelate + ATP = UDP-N-acetyl-alpha-D-muramoyl-L-alanyl-gamma-D-glutamyl-meso-2,6-diaminopimelate + ADP + phosphate + H(+)</text>
        <dbReference type="Rhea" id="RHEA:23676"/>
        <dbReference type="ChEBI" id="CHEBI:15378"/>
        <dbReference type="ChEBI" id="CHEBI:30616"/>
        <dbReference type="ChEBI" id="CHEBI:43474"/>
        <dbReference type="ChEBI" id="CHEBI:57791"/>
        <dbReference type="ChEBI" id="CHEBI:83900"/>
        <dbReference type="ChEBI" id="CHEBI:83905"/>
        <dbReference type="ChEBI" id="CHEBI:456216"/>
        <dbReference type="EC" id="6.3.2.13"/>
    </reaction>
</comment>
<sequence>MTTLSRLWPQTPAAWAGIEISALVADSRRVTPGSVFVALAGLQHDARAHVPAAVAAGAVAVLAEAGGDWQAHREIDGVPVLVIADLGLRLGEIASRFHGEPSAAMTVTAVTGTNGKTSIANLIAGACERLGRRAAVIGTLGNGFYGELRPSVFTTPDPLQLQGLLAGFRDAGAGLVAMEASSHGLVQGRMAGTHIHTALFTNLTRDHLDYHGDMDSYAEAKGLLFRWPGLKAAVINADDPAGARYRALLADDVACLRYSLDAGSDAELVAETVEPSLDGLVLTLRTPQGPATLRSPLLGRFNASNLLAVLGGLLSLGWSLQAAVDALAGVAPVAGRMQCLRDGDSPLAVVDYAHTPDALEQALRAAREHTTGRLWCVFGCGGGRDTGKRPQMGAIAAALADRVIITTDNPREEDPQDILAHVRGGMPAGADAVIIADRAEAIARALREAAADDVVLIAGKGHETYQEIMGVRHPFNDAEQVRLALAARSRT</sequence>
<feature type="domain" description="Mur ligase central" evidence="11">
    <location>
        <begin position="110"/>
        <end position="310"/>
    </location>
</feature>
<evidence type="ECO:0000256" key="8">
    <source>
        <dbReference type="RuleBase" id="RU004135"/>
    </source>
</evidence>
<dbReference type="InterPro" id="IPR013221">
    <property type="entry name" value="Mur_ligase_cen"/>
</dbReference>
<evidence type="ECO:0000259" key="11">
    <source>
        <dbReference type="Pfam" id="PF08245"/>
    </source>
</evidence>
<comment type="caution">
    <text evidence="12">The sequence shown here is derived from an EMBL/GenBank/DDBJ whole genome shotgun (WGS) entry which is preliminary data.</text>
</comment>
<keyword evidence="3 7" id="KW-0133">Cell shape</keyword>
<dbReference type="CDD" id="cd01635">
    <property type="entry name" value="Glycosyltransferase_GTB-type"/>
    <property type="match status" value="1"/>
</dbReference>
<dbReference type="InterPro" id="IPR036565">
    <property type="entry name" value="Mur-like_cat_sf"/>
</dbReference>
<dbReference type="UniPathway" id="UPA00219"/>
<keyword evidence="13" id="KW-1185">Reference proteome</keyword>
<dbReference type="GO" id="GO:0005524">
    <property type="term" value="F:ATP binding"/>
    <property type="evidence" value="ECO:0007669"/>
    <property type="project" value="UniProtKB-UniRule"/>
</dbReference>
<evidence type="ECO:0000259" key="10">
    <source>
        <dbReference type="Pfam" id="PF02875"/>
    </source>
</evidence>
<accession>A0A2P6AUR5</accession>
<dbReference type="Pfam" id="PF02875">
    <property type="entry name" value="Mur_ligase_C"/>
    <property type="match status" value="1"/>
</dbReference>
<comment type="subcellular location">
    <subcellularLocation>
        <location evidence="7 8">Cytoplasm</location>
    </subcellularLocation>
</comment>
<dbReference type="GO" id="GO:0005737">
    <property type="term" value="C:cytoplasm"/>
    <property type="evidence" value="ECO:0007669"/>
    <property type="project" value="UniProtKB-SubCell"/>
</dbReference>
<evidence type="ECO:0000313" key="13">
    <source>
        <dbReference type="Proteomes" id="UP000243900"/>
    </source>
</evidence>
<feature type="binding site" evidence="7">
    <location>
        <position position="181"/>
    </location>
    <ligand>
        <name>UDP-N-acetyl-alpha-D-muramoyl-L-alanyl-D-glutamate</name>
        <dbReference type="ChEBI" id="CHEBI:83900"/>
    </ligand>
</feature>
<evidence type="ECO:0000256" key="2">
    <source>
        <dbReference type="ARBA" id="ARBA00022618"/>
    </source>
</evidence>
<keyword evidence="7 12" id="KW-0436">Ligase</keyword>
<dbReference type="GO" id="GO:0071555">
    <property type="term" value="P:cell wall organization"/>
    <property type="evidence" value="ECO:0007669"/>
    <property type="project" value="UniProtKB-KW"/>
</dbReference>
<feature type="binding site" evidence="7">
    <location>
        <position position="463"/>
    </location>
    <ligand>
        <name>meso-2,6-diaminopimelate</name>
        <dbReference type="ChEBI" id="CHEBI:57791"/>
    </ligand>
</feature>
<dbReference type="EC" id="6.3.2.13" evidence="7"/>
<dbReference type="Pfam" id="PF08245">
    <property type="entry name" value="Mur_ligase_M"/>
    <property type="match status" value="1"/>
</dbReference>
<evidence type="ECO:0000256" key="3">
    <source>
        <dbReference type="ARBA" id="ARBA00022960"/>
    </source>
</evidence>
<dbReference type="GO" id="GO:0000287">
    <property type="term" value="F:magnesium ion binding"/>
    <property type="evidence" value="ECO:0007669"/>
    <property type="project" value="UniProtKB-UniRule"/>
</dbReference>
<evidence type="ECO:0000256" key="7">
    <source>
        <dbReference type="HAMAP-Rule" id="MF_00208"/>
    </source>
</evidence>
<dbReference type="Gene3D" id="3.90.190.20">
    <property type="entry name" value="Mur ligase, C-terminal domain"/>
    <property type="match status" value="1"/>
</dbReference>
<dbReference type="HAMAP" id="MF_00208">
    <property type="entry name" value="MurE"/>
    <property type="match status" value="1"/>
</dbReference>
<feature type="short sequence motif" description="Meso-diaminopimelate recognition motif" evidence="7">
    <location>
        <begin position="408"/>
        <end position="411"/>
    </location>
</feature>
<evidence type="ECO:0000256" key="1">
    <source>
        <dbReference type="ARBA" id="ARBA00005898"/>
    </source>
</evidence>
<dbReference type="Gene3D" id="3.40.1190.10">
    <property type="entry name" value="Mur-like, catalytic domain"/>
    <property type="match status" value="1"/>
</dbReference>
<feature type="modified residue" description="N6-carboxylysine" evidence="7">
    <location>
        <position position="221"/>
    </location>
</feature>
<dbReference type="SUPFAM" id="SSF63418">
    <property type="entry name" value="MurE/MurF N-terminal domain"/>
    <property type="match status" value="1"/>
</dbReference>
<feature type="binding site" evidence="7">
    <location>
        <position position="459"/>
    </location>
    <ligand>
        <name>meso-2,6-diaminopimelate</name>
        <dbReference type="ChEBI" id="CHEBI:57791"/>
    </ligand>
</feature>
<reference evidence="13" key="1">
    <citation type="submission" date="2018-02" db="EMBL/GenBank/DDBJ databases">
        <title>Genome sequencing of Solimonas sp. HR-BB.</title>
        <authorList>
            <person name="Lee Y."/>
            <person name="Jeon C.O."/>
        </authorList>
    </citation>
    <scope>NUCLEOTIDE SEQUENCE [LARGE SCALE GENOMIC DNA]</scope>
    <source>
        <strain evidence="13">HR-E</strain>
    </source>
</reference>